<dbReference type="AlphaFoldDB" id="Q16V10"/>
<dbReference type="EMBL" id="CH477606">
    <property type="protein sequence ID" value="EAT38383.1"/>
    <property type="molecule type" value="Genomic_DNA"/>
</dbReference>
<dbReference type="Proteomes" id="UP000682892">
    <property type="component" value="Unassembled WGS sequence"/>
</dbReference>
<dbReference type="OMA" id="WYINDRN"/>
<dbReference type="PANTHER" id="PTHR21261">
    <property type="entry name" value="BEAT PROTEIN"/>
    <property type="match status" value="1"/>
</dbReference>
<evidence type="ECO:0000313" key="2">
    <source>
        <dbReference type="Proteomes" id="UP000682892"/>
    </source>
</evidence>
<dbReference type="Gene3D" id="2.60.40.10">
    <property type="entry name" value="Immunoglobulins"/>
    <property type="match status" value="1"/>
</dbReference>
<sequence>MQDQVKPRHVIPYALTNLTPSGKRNTNWLIFHFSSCFIRAVLPQYDPIINGLQHNYALGDFVVANCSSDMSSPPARLYWFINDRIVPSDYLQPQQETTIESDGFILRYRTLELRFHIDEARLGKIKGKLMLKCLARIDAFPQGTRETTQVVYIPMTDELRNQKLINWRNGAGMKYLGEHFRQKVKL</sequence>
<accession>Q16V10</accession>
<dbReference type="PaxDb" id="7159-AAEL009729-PA"/>
<dbReference type="VEuPathDB" id="VectorBase:AAEL009729"/>
<reference evidence="1" key="2">
    <citation type="journal article" date="2007" name="Science">
        <title>Genome sequence of Aedes aegypti, a major arbovirus vector.</title>
        <authorList>
            <person name="Nene V."/>
            <person name="Wortman J.R."/>
            <person name="Lawson D."/>
            <person name="Haas B."/>
            <person name="Kodira C."/>
            <person name="Tu Z.J."/>
            <person name="Loftus B."/>
            <person name="Xi Z."/>
            <person name="Megy K."/>
            <person name="Grabherr M."/>
            <person name="Ren Q."/>
            <person name="Zdobnov E.M."/>
            <person name="Lobo N.F."/>
            <person name="Campbell K.S."/>
            <person name="Brown S.E."/>
            <person name="Bonaldo M.F."/>
            <person name="Zhu J."/>
            <person name="Sinkins S.P."/>
            <person name="Hogenkamp D.G."/>
            <person name="Amedeo P."/>
            <person name="Arensburger P."/>
            <person name="Atkinson P.W."/>
            <person name="Bidwell S."/>
            <person name="Biedler J."/>
            <person name="Birney E."/>
            <person name="Bruggner R.V."/>
            <person name="Costas J."/>
            <person name="Coy M.R."/>
            <person name="Crabtree J."/>
            <person name="Crawford M."/>
            <person name="Debruyn B."/>
            <person name="Decaprio D."/>
            <person name="Eiglmeier K."/>
            <person name="Eisenstadt E."/>
            <person name="El-Dorry H."/>
            <person name="Gelbart W.M."/>
            <person name="Gomes S.L."/>
            <person name="Hammond M."/>
            <person name="Hannick L.I."/>
            <person name="Hogan J.R."/>
            <person name="Holmes M.H."/>
            <person name="Jaffe D."/>
            <person name="Johnston J.S."/>
            <person name="Kennedy R.C."/>
            <person name="Koo H."/>
            <person name="Kravitz S."/>
            <person name="Kriventseva E.V."/>
            <person name="Kulp D."/>
            <person name="Labutti K."/>
            <person name="Lee E."/>
            <person name="Li S."/>
            <person name="Lovin D.D."/>
            <person name="Mao C."/>
            <person name="Mauceli E."/>
            <person name="Menck C.F."/>
            <person name="Miller J.R."/>
            <person name="Montgomery P."/>
            <person name="Mori A."/>
            <person name="Nascimento A.L."/>
            <person name="Naveira H.F."/>
            <person name="Nusbaum C."/>
            <person name="O'leary S."/>
            <person name="Orvis J."/>
            <person name="Pertea M."/>
            <person name="Quesneville H."/>
            <person name="Reidenbach K.R."/>
            <person name="Rogers Y.H."/>
            <person name="Roth C.W."/>
            <person name="Schneider J.R."/>
            <person name="Schatz M."/>
            <person name="Shumway M."/>
            <person name="Stanke M."/>
            <person name="Stinson E.O."/>
            <person name="Tubio J.M."/>
            <person name="Vanzee J.P."/>
            <person name="Verjovski-Almeida S."/>
            <person name="Werner D."/>
            <person name="White O."/>
            <person name="Wyder S."/>
            <person name="Zeng Q."/>
            <person name="Zhao Q."/>
            <person name="Zhao Y."/>
            <person name="Hill C.A."/>
            <person name="Raikhel A.S."/>
            <person name="Soares M.B."/>
            <person name="Knudson D.L."/>
            <person name="Lee N.H."/>
            <person name="Galagan J."/>
            <person name="Salzberg S.L."/>
            <person name="Paulsen I.T."/>
            <person name="Dimopoulos G."/>
            <person name="Collins F.H."/>
            <person name="Birren B."/>
            <person name="Fraser-Liggett C.M."/>
            <person name="Severson D.W."/>
        </authorList>
    </citation>
    <scope>NUCLEOTIDE SEQUENCE [LARGE SCALE GENOMIC DNA]</scope>
    <source>
        <strain evidence="1">Liverpool</strain>
    </source>
</reference>
<reference evidence="1" key="3">
    <citation type="submission" date="2012-09" db="EMBL/GenBank/DDBJ databases">
        <authorList>
            <consortium name="VectorBase"/>
        </authorList>
    </citation>
    <scope>NUCLEOTIDE SEQUENCE</scope>
    <source>
        <strain evidence="1">Liverpool</strain>
    </source>
</reference>
<dbReference type="PhylomeDB" id="Q16V10"/>
<reference evidence="1" key="1">
    <citation type="submission" date="2005-10" db="EMBL/GenBank/DDBJ databases">
        <authorList>
            <person name="Loftus B.J."/>
            <person name="Nene V.M."/>
            <person name="Hannick L.I."/>
            <person name="Bidwell S."/>
            <person name="Haas B."/>
            <person name="Amedeo P."/>
            <person name="Orvis J."/>
            <person name="Wortman J.R."/>
            <person name="White O.R."/>
            <person name="Salzberg S."/>
            <person name="Shumway M."/>
            <person name="Koo H."/>
            <person name="Zhao Y."/>
            <person name="Holmes M."/>
            <person name="Miller J."/>
            <person name="Schatz M."/>
            <person name="Pop M."/>
            <person name="Pai G."/>
            <person name="Utterback T."/>
            <person name="Rogers Y.-H."/>
            <person name="Kravitz S."/>
            <person name="Fraser C.M."/>
        </authorList>
    </citation>
    <scope>NUCLEOTIDE SEQUENCE</scope>
    <source>
        <strain evidence="1">Liverpool</strain>
    </source>
</reference>
<dbReference type="HOGENOM" id="CLU_125127_0_0_1"/>
<dbReference type="FunFam" id="2.60.40.10:FF:002929">
    <property type="entry name" value="AGAP000937-PA"/>
    <property type="match status" value="1"/>
</dbReference>
<organism evidence="1 2">
    <name type="scientific">Aedes aegypti</name>
    <name type="common">Yellowfever mosquito</name>
    <name type="synonym">Culex aegypti</name>
    <dbReference type="NCBI Taxonomy" id="7159"/>
    <lineage>
        <taxon>Eukaryota</taxon>
        <taxon>Metazoa</taxon>
        <taxon>Ecdysozoa</taxon>
        <taxon>Arthropoda</taxon>
        <taxon>Hexapoda</taxon>
        <taxon>Insecta</taxon>
        <taxon>Pterygota</taxon>
        <taxon>Neoptera</taxon>
        <taxon>Endopterygota</taxon>
        <taxon>Diptera</taxon>
        <taxon>Nematocera</taxon>
        <taxon>Culicoidea</taxon>
        <taxon>Culicidae</taxon>
        <taxon>Culicinae</taxon>
        <taxon>Aedini</taxon>
        <taxon>Aedes</taxon>
        <taxon>Stegomyia</taxon>
    </lineage>
</organism>
<evidence type="ECO:0000313" key="1">
    <source>
        <dbReference type="EMBL" id="EAT38383.1"/>
    </source>
</evidence>
<name>Q16V10_AEDAE</name>
<dbReference type="PANTHER" id="PTHR21261:SF5">
    <property type="entry name" value="BEATEN PATH VA, ISOFORM A-RELATED"/>
    <property type="match status" value="1"/>
</dbReference>
<dbReference type="eggNOG" id="ENOG502T8T2">
    <property type="taxonomic scope" value="Eukaryota"/>
</dbReference>
<gene>
    <name evidence="1" type="ORF">AaeL_AAEL009729</name>
</gene>
<protein>
    <submittedName>
        <fullName evidence="1">AAEL009729-PA</fullName>
    </submittedName>
</protein>
<proteinExistence type="predicted"/>
<dbReference type="InterPro" id="IPR013783">
    <property type="entry name" value="Ig-like_fold"/>
</dbReference>